<feature type="transmembrane region" description="Helical" evidence="2">
    <location>
        <begin position="155"/>
        <end position="173"/>
    </location>
</feature>
<evidence type="ECO:0000256" key="2">
    <source>
        <dbReference type="SAM" id="Phobius"/>
    </source>
</evidence>
<name>A0A7I8LGA8_SPIIN</name>
<feature type="transmembrane region" description="Helical" evidence="2">
    <location>
        <begin position="88"/>
        <end position="108"/>
    </location>
</feature>
<organism evidence="3 4">
    <name type="scientific">Spirodela intermedia</name>
    <name type="common">Intermediate duckweed</name>
    <dbReference type="NCBI Taxonomy" id="51605"/>
    <lineage>
        <taxon>Eukaryota</taxon>
        <taxon>Viridiplantae</taxon>
        <taxon>Streptophyta</taxon>
        <taxon>Embryophyta</taxon>
        <taxon>Tracheophyta</taxon>
        <taxon>Spermatophyta</taxon>
        <taxon>Magnoliopsida</taxon>
        <taxon>Liliopsida</taxon>
        <taxon>Araceae</taxon>
        <taxon>Lemnoideae</taxon>
        <taxon>Spirodela</taxon>
    </lineage>
</organism>
<feature type="transmembrane region" description="Helical" evidence="2">
    <location>
        <begin position="51"/>
        <end position="68"/>
    </location>
</feature>
<feature type="region of interest" description="Disordered" evidence="1">
    <location>
        <begin position="1"/>
        <end position="35"/>
    </location>
</feature>
<feature type="transmembrane region" description="Helical" evidence="2">
    <location>
        <begin position="129"/>
        <end position="149"/>
    </location>
</feature>
<protein>
    <submittedName>
        <fullName evidence="3">Uncharacterized protein</fullName>
    </submittedName>
</protein>
<dbReference type="Pfam" id="PF20479">
    <property type="entry name" value="TMEM128"/>
    <property type="match status" value="1"/>
</dbReference>
<keyword evidence="4" id="KW-1185">Reference proteome</keyword>
<dbReference type="PANTHER" id="PTHR31134">
    <property type="entry name" value="TRANSMEMBRANE PROTEIN 128"/>
    <property type="match status" value="1"/>
</dbReference>
<reference evidence="3" key="1">
    <citation type="submission" date="2020-02" db="EMBL/GenBank/DDBJ databases">
        <authorList>
            <person name="Scholz U."/>
            <person name="Mascher M."/>
            <person name="Fiebig A."/>
        </authorList>
    </citation>
    <scope>NUCLEOTIDE SEQUENCE</scope>
</reference>
<feature type="compositionally biased region" description="Gly residues" evidence="1">
    <location>
        <begin position="1"/>
        <end position="11"/>
    </location>
</feature>
<dbReference type="InterPro" id="IPR033579">
    <property type="entry name" value="TMEM128"/>
</dbReference>
<keyword evidence="2" id="KW-0472">Membrane</keyword>
<proteinExistence type="predicted"/>
<evidence type="ECO:0000256" key="1">
    <source>
        <dbReference type="SAM" id="MobiDB-lite"/>
    </source>
</evidence>
<gene>
    <name evidence="3" type="ORF">SI8410_15019548</name>
</gene>
<sequence>MSGGTPVGSGGHVRHRHSQGYLSSGDDSEDDACSKPPRSLVIDQAKTWTRVLENILWIASAAFIVYFGDWHSNLIYVVWCDDRIKRTPLYIGLASILLNVGVIWYTGVPVRSLKKASEKLELPPSSAPLVALVGVLSFSLISFALWPIWSFLTLPLLFTLFMASMVILTYLPIRPLGPQAFALHADRILPL</sequence>
<dbReference type="Proteomes" id="UP000663760">
    <property type="component" value="Chromosome 15"/>
</dbReference>
<evidence type="ECO:0000313" key="3">
    <source>
        <dbReference type="EMBL" id="CAA7408870.1"/>
    </source>
</evidence>
<accession>A0A7I8LGA8</accession>
<dbReference type="EMBL" id="LR746278">
    <property type="protein sequence ID" value="CAA7408870.1"/>
    <property type="molecule type" value="Genomic_DNA"/>
</dbReference>
<dbReference type="OrthoDB" id="58903at2759"/>
<dbReference type="PANTHER" id="PTHR31134:SF1">
    <property type="entry name" value="TRANSMEMBRANE PROTEIN 128"/>
    <property type="match status" value="1"/>
</dbReference>
<keyword evidence="2" id="KW-0812">Transmembrane</keyword>
<dbReference type="AlphaFoldDB" id="A0A7I8LGA8"/>
<keyword evidence="2" id="KW-1133">Transmembrane helix</keyword>
<evidence type="ECO:0000313" key="4">
    <source>
        <dbReference type="Proteomes" id="UP000663760"/>
    </source>
</evidence>